<keyword evidence="2" id="KW-1185">Reference proteome</keyword>
<dbReference type="Proteomes" id="UP001296104">
    <property type="component" value="Unassembled WGS sequence"/>
</dbReference>
<comment type="caution">
    <text evidence="1">The sequence shown here is derived from an EMBL/GenBank/DDBJ whole genome shotgun (WGS) entry which is preliminary data.</text>
</comment>
<sequence length="116" mass="12729">MARTIQSAPNSDIRAQIRANASSLGLDFIETVIALKNKTYTAWVMIFTNPRQAIIKGPPGATYEEALEGLLDTTAELAATTFEKDFKAFEEQLSEQVGEGFVLEKFVAPTPVYKGK</sequence>
<name>A0AAI8Z662_9PEZI</name>
<evidence type="ECO:0000313" key="2">
    <source>
        <dbReference type="Proteomes" id="UP001296104"/>
    </source>
</evidence>
<dbReference type="EMBL" id="CAVMBE010000079">
    <property type="protein sequence ID" value="CAK4033184.1"/>
    <property type="molecule type" value="Genomic_DNA"/>
</dbReference>
<evidence type="ECO:0000313" key="1">
    <source>
        <dbReference type="EMBL" id="CAK4033184.1"/>
    </source>
</evidence>
<accession>A0AAI8Z662</accession>
<reference evidence="1" key="1">
    <citation type="submission" date="2023-11" db="EMBL/GenBank/DDBJ databases">
        <authorList>
            <person name="Alioto T."/>
            <person name="Alioto T."/>
            <person name="Gomez Garrido J."/>
        </authorList>
    </citation>
    <scope>NUCLEOTIDE SEQUENCE</scope>
</reference>
<gene>
    <name evidence="1" type="ORF">LECACI_7A008342</name>
</gene>
<protein>
    <submittedName>
        <fullName evidence="1">Uncharacterized protein</fullName>
    </submittedName>
</protein>
<proteinExistence type="predicted"/>
<organism evidence="1 2">
    <name type="scientific">Lecanosticta acicola</name>
    <dbReference type="NCBI Taxonomy" id="111012"/>
    <lineage>
        <taxon>Eukaryota</taxon>
        <taxon>Fungi</taxon>
        <taxon>Dikarya</taxon>
        <taxon>Ascomycota</taxon>
        <taxon>Pezizomycotina</taxon>
        <taxon>Dothideomycetes</taxon>
        <taxon>Dothideomycetidae</taxon>
        <taxon>Mycosphaerellales</taxon>
        <taxon>Mycosphaerellaceae</taxon>
        <taxon>Lecanosticta</taxon>
    </lineage>
</organism>
<dbReference type="AlphaFoldDB" id="A0AAI8Z662"/>